<dbReference type="Gene3D" id="1.20.120.450">
    <property type="entry name" value="dinb family like domain"/>
    <property type="match status" value="1"/>
</dbReference>
<dbReference type="Proteomes" id="UP000183954">
    <property type="component" value="Unassembled WGS sequence"/>
</dbReference>
<dbReference type="EMBL" id="FQXJ01000019">
    <property type="protein sequence ID" value="SHI49188.1"/>
    <property type="molecule type" value="Genomic_DNA"/>
</dbReference>
<evidence type="ECO:0000313" key="4">
    <source>
        <dbReference type="EMBL" id="SHI49188.1"/>
    </source>
</evidence>
<dbReference type="PANTHER" id="PTHR37302">
    <property type="entry name" value="SLR1116 PROTEIN"/>
    <property type="match status" value="1"/>
</dbReference>
<dbReference type="InterPro" id="IPR034660">
    <property type="entry name" value="DinB/YfiT-like"/>
</dbReference>
<evidence type="ECO:0000256" key="1">
    <source>
        <dbReference type="ARBA" id="ARBA00008635"/>
    </source>
</evidence>
<dbReference type="PANTHER" id="PTHR37302:SF3">
    <property type="entry name" value="DAMAGE-INDUCIBLE PROTEIN DINB"/>
    <property type="match status" value="1"/>
</dbReference>
<protein>
    <submittedName>
        <fullName evidence="4">DinB family protein</fullName>
    </submittedName>
</protein>
<accession>A0A1M6BKT7</accession>
<feature type="binding site" evidence="3">
    <location>
        <position position="81"/>
    </location>
    <ligand>
        <name>a divalent metal cation</name>
        <dbReference type="ChEBI" id="CHEBI:60240"/>
    </ligand>
</feature>
<gene>
    <name evidence="4" type="ORF">SAMN02746098_04170</name>
</gene>
<evidence type="ECO:0000256" key="3">
    <source>
        <dbReference type="PIRSR" id="PIRSR607837-1"/>
    </source>
</evidence>
<proteinExistence type="inferred from homology"/>
<dbReference type="RefSeq" id="WP_084110435.1">
    <property type="nucleotide sequence ID" value="NZ_FQXJ01000019.1"/>
</dbReference>
<evidence type="ECO:0000313" key="5">
    <source>
        <dbReference type="Proteomes" id="UP000183954"/>
    </source>
</evidence>
<feature type="binding site" evidence="3">
    <location>
        <position position="85"/>
    </location>
    <ligand>
        <name>a divalent metal cation</name>
        <dbReference type="ChEBI" id="CHEBI:60240"/>
    </ligand>
</feature>
<keyword evidence="5" id="KW-1185">Reference proteome</keyword>
<dbReference type="STRING" id="1121420.SAMN02746098_04170"/>
<reference evidence="5" key="1">
    <citation type="submission" date="2016-11" db="EMBL/GenBank/DDBJ databases">
        <authorList>
            <person name="Varghese N."/>
            <person name="Submissions S."/>
        </authorList>
    </citation>
    <scope>NUCLEOTIDE SEQUENCE [LARGE SCALE GENOMIC DNA]</scope>
    <source>
        <strain evidence="5">DSM 15449</strain>
    </source>
</reference>
<dbReference type="InterPro" id="IPR007837">
    <property type="entry name" value="DinB"/>
</dbReference>
<sequence>MVKEVLYENCFSKNVKYYLEWSIKGTYTTLADRWGDFRNQIDRFLVSLTEKDLFEEINYKNLSGISYSLELWKQMLHVNNHSTSHRGQVVTMLRQLKKQPPSLDLIYYYLGER</sequence>
<dbReference type="SUPFAM" id="SSF109854">
    <property type="entry name" value="DinB/YfiT-like putative metalloenzymes"/>
    <property type="match status" value="1"/>
</dbReference>
<dbReference type="GO" id="GO:0046872">
    <property type="term" value="F:metal ion binding"/>
    <property type="evidence" value="ECO:0007669"/>
    <property type="project" value="UniProtKB-KW"/>
</dbReference>
<dbReference type="OrthoDB" id="9811413at2"/>
<evidence type="ECO:0000256" key="2">
    <source>
        <dbReference type="ARBA" id="ARBA00022723"/>
    </source>
</evidence>
<name>A0A1M6BKT7_9FIRM</name>
<organism evidence="4 5">
    <name type="scientific">Desulfosporosinus lacus DSM 15449</name>
    <dbReference type="NCBI Taxonomy" id="1121420"/>
    <lineage>
        <taxon>Bacteria</taxon>
        <taxon>Bacillati</taxon>
        <taxon>Bacillota</taxon>
        <taxon>Clostridia</taxon>
        <taxon>Eubacteriales</taxon>
        <taxon>Desulfitobacteriaceae</taxon>
        <taxon>Desulfosporosinus</taxon>
    </lineage>
</organism>
<dbReference type="Pfam" id="PF05163">
    <property type="entry name" value="DinB"/>
    <property type="match status" value="1"/>
</dbReference>
<dbReference type="AlphaFoldDB" id="A0A1M6BKT7"/>
<comment type="similarity">
    <text evidence="1">Belongs to the DinB family.</text>
</comment>
<keyword evidence="2 3" id="KW-0479">Metal-binding</keyword>